<keyword evidence="10" id="KW-0004">4Fe-4S</keyword>
<comment type="caution">
    <text evidence="11">The sequence shown here is derived from an EMBL/GenBank/DDBJ whole genome shotgun (WGS) entry which is preliminary data.</text>
</comment>
<name>A0A520KQV3_METT2</name>
<dbReference type="GO" id="GO:0051539">
    <property type="term" value="F:4 iron, 4 sulfur cluster binding"/>
    <property type="evidence" value="ECO:0007669"/>
    <property type="project" value="UniProtKB-UniRule"/>
</dbReference>
<comment type="cofactor">
    <cofactor evidence="1 10">
        <name>[4Fe-4S] cluster</name>
        <dbReference type="ChEBI" id="CHEBI:49883"/>
    </cofactor>
</comment>
<dbReference type="InterPro" id="IPR042263">
    <property type="entry name" value="DPH1/DPH2_1"/>
</dbReference>
<dbReference type="GO" id="GO:0090560">
    <property type="term" value="F:2-(3-amino-3-carboxypropyl)histidine synthase activity"/>
    <property type="evidence" value="ECO:0007669"/>
    <property type="project" value="UniProtKB-UniRule"/>
</dbReference>
<sequence>MDDTYVVDLEELFALIDRKKAKIVGLQFPDGLVRFFQDIKEKLEDKRDILVLLSGNSSFGSCDIDFDLLNIVDLLFHFGHTSMFKIDKVEYIPVKIKLREDILEDLLKKSLSYIISNKISLVTTPQYKDYLLNIRDFYEENGITCSINEGDNRVKDRGIVLGCNFSAAKGAGKEVIFLGDGSFHPIGIKIATQKRVIRIDPLIQDIEEIRVEKLLKQRYALISKSIGFKSAGILVSNKIGQNRFDLAQRLYKETLNRGYKAYLIYMNLIRPESIGLKVDILVNTACPRIAIDDYISFDKPILTPIEFNMILKDKIMEYRMDEIREEDIYPTF</sequence>
<dbReference type="PIRSF" id="PIRSF004967">
    <property type="entry name" value="DPH1"/>
    <property type="match status" value="1"/>
</dbReference>
<dbReference type="EMBL" id="RXIF01000012">
    <property type="protein sequence ID" value="RZN63908.1"/>
    <property type="molecule type" value="Genomic_DNA"/>
</dbReference>
<evidence type="ECO:0000256" key="10">
    <source>
        <dbReference type="PIRNR" id="PIRNR004967"/>
    </source>
</evidence>
<dbReference type="EC" id="2.5.1.108" evidence="3 10"/>
<dbReference type="Gene3D" id="3.40.50.11860">
    <property type="entry name" value="Diphthamide synthesis DPH1/DPH2 domain 3"/>
    <property type="match status" value="1"/>
</dbReference>
<comment type="function">
    <text evidence="10">Catalyzes the first step of diphthamide biosynthesis, i.e. the transfer of the 3-amino-3-carboxypropyl group from S-adenosyl-L-methionine (SAM) to the C2 position of the imidazole ring of the target histidine residue in translation elongation factor 2 (EF-2).</text>
</comment>
<evidence type="ECO:0000256" key="1">
    <source>
        <dbReference type="ARBA" id="ARBA00001966"/>
    </source>
</evidence>
<gene>
    <name evidence="11" type="primary">dph2</name>
    <name evidence="11" type="ORF">EF806_06675</name>
</gene>
<keyword evidence="4 10" id="KW-0808">Transferase</keyword>
<evidence type="ECO:0000256" key="3">
    <source>
        <dbReference type="ARBA" id="ARBA00012221"/>
    </source>
</evidence>
<keyword evidence="8 10" id="KW-0411">Iron-sulfur</keyword>
<dbReference type="Proteomes" id="UP000317158">
    <property type="component" value="Unassembled WGS sequence"/>
</dbReference>
<dbReference type="PANTHER" id="PTHR10762:SF1">
    <property type="entry name" value="2-(3-AMINO-3-CARBOXYPROPYL)HISTIDINE SYNTHASE SUBUNIT 1"/>
    <property type="match status" value="1"/>
</dbReference>
<evidence type="ECO:0000256" key="6">
    <source>
        <dbReference type="ARBA" id="ARBA00022723"/>
    </source>
</evidence>
<evidence type="ECO:0000256" key="2">
    <source>
        <dbReference type="ARBA" id="ARBA00005156"/>
    </source>
</evidence>
<evidence type="ECO:0000256" key="9">
    <source>
        <dbReference type="ARBA" id="ARBA00048403"/>
    </source>
</evidence>
<comment type="similarity">
    <text evidence="10">Belongs to the DPH1/DPH2 family.</text>
</comment>
<dbReference type="Gene3D" id="3.40.50.11850">
    <property type="entry name" value="Diphthamide synthesis DPH1/DPH2 domain 2"/>
    <property type="match status" value="1"/>
</dbReference>
<dbReference type="InterPro" id="IPR016435">
    <property type="entry name" value="DPH1/DPH2"/>
</dbReference>
<evidence type="ECO:0000256" key="8">
    <source>
        <dbReference type="ARBA" id="ARBA00023014"/>
    </source>
</evidence>
<evidence type="ECO:0000256" key="7">
    <source>
        <dbReference type="ARBA" id="ARBA00023004"/>
    </source>
</evidence>
<evidence type="ECO:0000313" key="11">
    <source>
        <dbReference type="EMBL" id="RZN63908.1"/>
    </source>
</evidence>
<dbReference type="NCBIfam" id="TIGR00322">
    <property type="entry name" value="diphth2_R"/>
    <property type="match status" value="1"/>
</dbReference>
<dbReference type="PANTHER" id="PTHR10762">
    <property type="entry name" value="DIPHTHAMIDE BIOSYNTHESIS PROTEIN"/>
    <property type="match status" value="1"/>
</dbReference>
<reference evidence="11 12" key="1">
    <citation type="journal article" date="2019" name="Nat. Microbiol.">
        <title>Wide diversity of methane and short-chain alkane metabolisms in uncultured archaea.</title>
        <authorList>
            <person name="Borrel G."/>
            <person name="Adam P.S."/>
            <person name="McKay L.J."/>
            <person name="Chen L.X."/>
            <person name="Sierra-Garcia I.N."/>
            <person name="Sieber C.M."/>
            <person name="Letourneur Q."/>
            <person name="Ghozlane A."/>
            <person name="Andersen G.L."/>
            <person name="Li W.J."/>
            <person name="Hallam S.J."/>
            <person name="Muyzer G."/>
            <person name="de Oliveira V.M."/>
            <person name="Inskeep W.P."/>
            <person name="Banfield J.F."/>
            <person name="Gribaldo S."/>
        </authorList>
    </citation>
    <scope>NUCLEOTIDE SEQUENCE [LARGE SCALE GENOMIC DNA]</scope>
    <source>
        <strain evidence="11">NM1a</strain>
    </source>
</reference>
<dbReference type="GO" id="GO:0046872">
    <property type="term" value="F:metal ion binding"/>
    <property type="evidence" value="ECO:0007669"/>
    <property type="project" value="UniProtKB-KW"/>
</dbReference>
<organism evidence="11 12">
    <name type="scientific">Methanoliparum thermophilum</name>
    <dbReference type="NCBI Taxonomy" id="2491083"/>
    <lineage>
        <taxon>Archaea</taxon>
        <taxon>Methanobacteriati</taxon>
        <taxon>Methanobacteriota</taxon>
        <taxon>Candidatus Methanoliparia</taxon>
        <taxon>Candidatus Methanoliparales</taxon>
        <taxon>Candidatus Methanoliparaceae</taxon>
        <taxon>Candidatus Methanoliparum</taxon>
    </lineage>
</organism>
<dbReference type="Gene3D" id="3.40.50.11840">
    <property type="entry name" value="Diphthamide synthesis DPH1/DPH2 domain 1"/>
    <property type="match status" value="1"/>
</dbReference>
<comment type="pathway">
    <text evidence="2 10">Protein modification; peptidyl-diphthamide biosynthesis.</text>
</comment>
<dbReference type="UniPathway" id="UPA00559"/>
<dbReference type="SFLD" id="SFLDS00032">
    <property type="entry name" value="Radical_SAM_3-amino-3-carboxyp"/>
    <property type="match status" value="1"/>
</dbReference>
<dbReference type="InterPro" id="IPR022428">
    <property type="entry name" value="Dph2_arc"/>
</dbReference>
<dbReference type="NCBIfam" id="TIGR03682">
    <property type="entry name" value="arCOG04112"/>
    <property type="match status" value="1"/>
</dbReference>
<dbReference type="AlphaFoldDB" id="A0A520KQV3"/>
<keyword evidence="5 10" id="KW-0949">S-adenosyl-L-methionine</keyword>
<dbReference type="InterPro" id="IPR042264">
    <property type="entry name" value="DPH1/DPH2_2"/>
</dbReference>
<proteinExistence type="inferred from homology"/>
<accession>A0A520KQV3</accession>
<dbReference type="Pfam" id="PF01866">
    <property type="entry name" value="Diphthamide_syn"/>
    <property type="match status" value="1"/>
</dbReference>
<dbReference type="InterPro" id="IPR042265">
    <property type="entry name" value="DPH1/DPH2_3"/>
</dbReference>
<dbReference type="InterPro" id="IPR035435">
    <property type="entry name" value="DPH1/DPH2_euk_archaea"/>
</dbReference>
<protein>
    <recommendedName>
        <fullName evidence="3 10">2-(3-amino-3-carboxypropyl)histidine synthase</fullName>
        <ecNumber evidence="3 10">2.5.1.108</ecNumber>
    </recommendedName>
</protein>
<dbReference type="GO" id="GO:0017183">
    <property type="term" value="P:protein histidyl modification to diphthamide"/>
    <property type="evidence" value="ECO:0007669"/>
    <property type="project" value="UniProtKB-UniRule"/>
</dbReference>
<evidence type="ECO:0000256" key="4">
    <source>
        <dbReference type="ARBA" id="ARBA00022679"/>
    </source>
</evidence>
<keyword evidence="6 10" id="KW-0479">Metal-binding</keyword>
<evidence type="ECO:0000313" key="12">
    <source>
        <dbReference type="Proteomes" id="UP000317158"/>
    </source>
</evidence>
<evidence type="ECO:0000256" key="5">
    <source>
        <dbReference type="ARBA" id="ARBA00022691"/>
    </source>
</evidence>
<keyword evidence="7 10" id="KW-0408">Iron</keyword>
<comment type="catalytic activity">
    <reaction evidence="9 10">
        <text>L-histidyl-[translation elongation factor 2] + S-adenosyl-L-methionine = 2-[(3S)-amino-3-carboxypropyl]-L-histidyl-[translation elongation factor 2] + S-methyl-5'-thioadenosine + H(+)</text>
        <dbReference type="Rhea" id="RHEA:36783"/>
        <dbReference type="Rhea" id="RHEA-COMP:9748"/>
        <dbReference type="Rhea" id="RHEA-COMP:9749"/>
        <dbReference type="ChEBI" id="CHEBI:15378"/>
        <dbReference type="ChEBI" id="CHEBI:17509"/>
        <dbReference type="ChEBI" id="CHEBI:29979"/>
        <dbReference type="ChEBI" id="CHEBI:59789"/>
        <dbReference type="ChEBI" id="CHEBI:73995"/>
        <dbReference type="EC" id="2.5.1.108"/>
    </reaction>
</comment>